<evidence type="ECO:0000256" key="3">
    <source>
        <dbReference type="ARBA" id="ARBA00022989"/>
    </source>
</evidence>
<keyword evidence="3 5" id="KW-1133">Transmembrane helix</keyword>
<keyword evidence="5" id="KW-0793">Thylakoid</keyword>
<dbReference type="GO" id="GO:0015979">
    <property type="term" value="P:photosynthesis"/>
    <property type="evidence" value="ECO:0007669"/>
    <property type="project" value="InterPro"/>
</dbReference>
<proteinExistence type="inferred from homology"/>
<reference evidence="6" key="1">
    <citation type="journal article" date="2016" name="Sci. Rep.">
        <title>Chloroplast phylogenomics reveal the deepest branching clade of the Chlorophyta, Palmophyllophyceae class. nov.</title>
        <authorList>
            <person name="Leliaert F."/>
            <person name="Tronholm A."/>
            <person name="Lemieux C."/>
            <person name="Turmel M."/>
            <person name="DePriest M.S."/>
            <person name="Bhattacharya D."/>
            <person name="Karol K.G."/>
            <person name="Fredericq S."/>
            <person name="Zechman F.W."/>
            <person name="Lopez-Bautista J."/>
        </authorList>
    </citation>
    <scope>NUCLEOTIDE SEQUENCE</scope>
</reference>
<dbReference type="RefSeq" id="YP_009254392.1">
    <property type="nucleotide sequence ID" value="NC_030220.1"/>
</dbReference>
<comment type="function">
    <text evidence="5">May play a role in photosystem I and II biogenesis.</text>
</comment>
<protein>
    <recommendedName>
        <fullName evidence="5">Protein PsbN</fullName>
    </recommendedName>
</protein>
<dbReference type="PANTHER" id="PTHR35326:SF3">
    <property type="entry name" value="PROTEIN PSBN"/>
    <property type="match status" value="1"/>
</dbReference>
<evidence type="ECO:0000256" key="5">
    <source>
        <dbReference type="HAMAP-Rule" id="MF_00293"/>
    </source>
</evidence>
<keyword evidence="4 5" id="KW-0472">Membrane</keyword>
<evidence type="ECO:0000256" key="4">
    <source>
        <dbReference type="ARBA" id="ARBA00023136"/>
    </source>
</evidence>
<evidence type="ECO:0000256" key="2">
    <source>
        <dbReference type="ARBA" id="ARBA00022692"/>
    </source>
</evidence>
<sequence>METAILITIFLFCALFSLTSYSVYTAFGNPANDLRDPFDEHED</sequence>
<name>A0A161KK75_9VIRI</name>
<dbReference type="Pfam" id="PF02468">
    <property type="entry name" value="PsbN"/>
    <property type="match status" value="1"/>
</dbReference>
<accession>A0A161KK75</accession>
<dbReference type="PANTHER" id="PTHR35326">
    <property type="entry name" value="PROTEIN PSBN"/>
    <property type="match status" value="1"/>
</dbReference>
<dbReference type="AlphaFoldDB" id="A0A161KK75"/>
<dbReference type="GO" id="GO:0009535">
    <property type="term" value="C:chloroplast thylakoid membrane"/>
    <property type="evidence" value="ECO:0007669"/>
    <property type="project" value="UniProtKB-SubCell"/>
</dbReference>
<geneLocation type="chloroplast" evidence="6"/>
<comment type="similarity">
    <text evidence="5">Belongs to the PsbN family.</text>
</comment>
<keyword evidence="6" id="KW-0150">Chloroplast</keyword>
<dbReference type="InterPro" id="IPR003398">
    <property type="entry name" value="PSII_PsbN"/>
</dbReference>
<keyword evidence="6" id="KW-0934">Plastid</keyword>
<organism evidence="6">
    <name type="scientific">Verdigellas peltata</name>
    <dbReference type="NCBI Taxonomy" id="542676"/>
    <lineage>
        <taxon>Eukaryota</taxon>
        <taxon>Viridiplantae</taxon>
        <taxon>Prasinodermophyta</taxon>
        <taxon>Palmophyllophyceae</taxon>
        <taxon>Palmophyllales</taxon>
        <taxon>Palmophyllaceae</taxon>
        <taxon>Verdigellas</taxon>
    </lineage>
</organism>
<comment type="subcellular location">
    <subcellularLocation>
        <location evidence="1">Membrane</location>
        <topology evidence="1">Single-pass membrane protein</topology>
    </subcellularLocation>
    <subcellularLocation>
        <location evidence="5">Plastid</location>
        <location evidence="5">Chloroplast thylakoid membrane</location>
        <topology evidence="5">Single-pass membrane protein</topology>
    </subcellularLocation>
</comment>
<dbReference type="EMBL" id="LT174527">
    <property type="protein sequence ID" value="CZF96645.1"/>
    <property type="molecule type" value="Genomic_DNA"/>
</dbReference>
<dbReference type="HAMAP" id="MF_00293">
    <property type="entry name" value="PSII_PsbN"/>
    <property type="match status" value="1"/>
</dbReference>
<evidence type="ECO:0000313" key="6">
    <source>
        <dbReference type="EMBL" id="CZF96645.1"/>
    </source>
</evidence>
<keyword evidence="2 5" id="KW-0812">Transmembrane</keyword>
<comment type="caution">
    <text evidence="5">Originally thought to be a component of PSII; based on experiments in Synechocystis, N.tabacum and barley, and its absence from PSII in T.elongatus and T.vulcanus, this is probably not true.</text>
</comment>
<dbReference type="GeneID" id="27911581"/>
<evidence type="ECO:0000256" key="1">
    <source>
        <dbReference type="ARBA" id="ARBA00004167"/>
    </source>
</evidence>
<gene>
    <name evidence="5 6" type="primary">psbN</name>
</gene>